<protein>
    <submittedName>
        <fullName evidence="2">Uncharacterized protein</fullName>
    </submittedName>
</protein>
<organism evidence="2 3">
    <name type="scientific">Streptomyces albospinus</name>
    <dbReference type="NCBI Taxonomy" id="285515"/>
    <lineage>
        <taxon>Bacteria</taxon>
        <taxon>Bacillati</taxon>
        <taxon>Actinomycetota</taxon>
        <taxon>Actinomycetes</taxon>
        <taxon>Kitasatosporales</taxon>
        <taxon>Streptomycetaceae</taxon>
        <taxon>Streptomyces</taxon>
    </lineage>
</organism>
<evidence type="ECO:0000256" key="1">
    <source>
        <dbReference type="SAM" id="MobiDB-lite"/>
    </source>
</evidence>
<name>A0ABQ2VN33_9ACTN</name>
<feature type="region of interest" description="Disordered" evidence="1">
    <location>
        <begin position="47"/>
        <end position="68"/>
    </location>
</feature>
<keyword evidence="3" id="KW-1185">Reference proteome</keyword>
<proteinExistence type="predicted"/>
<reference evidence="3" key="1">
    <citation type="journal article" date="2019" name="Int. J. Syst. Evol. Microbiol.">
        <title>The Global Catalogue of Microorganisms (GCM) 10K type strain sequencing project: providing services to taxonomists for standard genome sequencing and annotation.</title>
        <authorList>
            <consortium name="The Broad Institute Genomics Platform"/>
            <consortium name="The Broad Institute Genome Sequencing Center for Infectious Disease"/>
            <person name="Wu L."/>
            <person name="Ma J."/>
        </authorList>
    </citation>
    <scope>NUCLEOTIDE SEQUENCE [LARGE SCALE GENOMIC DNA]</scope>
    <source>
        <strain evidence="3">JCM 3399</strain>
    </source>
</reference>
<feature type="compositionally biased region" description="Low complexity" evidence="1">
    <location>
        <begin position="57"/>
        <end position="68"/>
    </location>
</feature>
<evidence type="ECO:0000313" key="2">
    <source>
        <dbReference type="EMBL" id="GGU96201.1"/>
    </source>
</evidence>
<dbReference type="Proteomes" id="UP000654471">
    <property type="component" value="Unassembled WGS sequence"/>
</dbReference>
<gene>
    <name evidence="2" type="ORF">GCM10010211_74280</name>
</gene>
<dbReference type="EMBL" id="BMRP01000051">
    <property type="protein sequence ID" value="GGU96201.1"/>
    <property type="molecule type" value="Genomic_DNA"/>
</dbReference>
<comment type="caution">
    <text evidence="2">The sequence shown here is derived from an EMBL/GenBank/DDBJ whole genome shotgun (WGS) entry which is preliminary data.</text>
</comment>
<sequence>MHSLTGPLQYQAQEVACQLRDEGNAMEWIHPEYAGLAAAMTTAHIAMGGEGERPPRGSRTGEPTPEQH</sequence>
<evidence type="ECO:0000313" key="3">
    <source>
        <dbReference type="Proteomes" id="UP000654471"/>
    </source>
</evidence>
<accession>A0ABQ2VN33</accession>